<feature type="region of interest" description="Disordered" evidence="1">
    <location>
        <begin position="224"/>
        <end position="253"/>
    </location>
</feature>
<reference evidence="2 3" key="1">
    <citation type="submission" date="2016-10" db="EMBL/GenBank/DDBJ databases">
        <authorList>
            <person name="de Groot N.N."/>
        </authorList>
    </citation>
    <scope>NUCLEOTIDE SEQUENCE [LARGE SCALE GENOMIC DNA]</scope>
    <source>
        <strain evidence="2 3">MP1X4</strain>
    </source>
</reference>
<evidence type="ECO:0000313" key="2">
    <source>
        <dbReference type="EMBL" id="SDR83713.1"/>
    </source>
</evidence>
<evidence type="ECO:0000313" key="3">
    <source>
        <dbReference type="Proteomes" id="UP000199679"/>
    </source>
</evidence>
<protein>
    <submittedName>
        <fullName evidence="2">Uncharacterized protein</fullName>
    </submittedName>
</protein>
<proteinExistence type="predicted"/>
<organism evidence="2 3">
    <name type="scientific">Mucilaginibacter mallensis</name>
    <dbReference type="NCBI Taxonomy" id="652787"/>
    <lineage>
        <taxon>Bacteria</taxon>
        <taxon>Pseudomonadati</taxon>
        <taxon>Bacteroidota</taxon>
        <taxon>Sphingobacteriia</taxon>
        <taxon>Sphingobacteriales</taxon>
        <taxon>Sphingobacteriaceae</taxon>
        <taxon>Mucilaginibacter</taxon>
    </lineage>
</organism>
<keyword evidence="3" id="KW-1185">Reference proteome</keyword>
<gene>
    <name evidence="2" type="ORF">SAMN05216490_0032</name>
</gene>
<dbReference type="Proteomes" id="UP000199679">
    <property type="component" value="Chromosome I"/>
</dbReference>
<dbReference type="RefSeq" id="WP_091367546.1">
    <property type="nucleotide sequence ID" value="NZ_LT629740.1"/>
</dbReference>
<evidence type="ECO:0000256" key="1">
    <source>
        <dbReference type="SAM" id="MobiDB-lite"/>
    </source>
</evidence>
<dbReference type="AlphaFoldDB" id="A0A1H1MAA5"/>
<dbReference type="EMBL" id="LT629740">
    <property type="protein sequence ID" value="SDR83713.1"/>
    <property type="molecule type" value="Genomic_DNA"/>
</dbReference>
<feature type="compositionally biased region" description="Basic and acidic residues" evidence="1">
    <location>
        <begin position="224"/>
        <end position="239"/>
    </location>
</feature>
<dbReference type="OrthoDB" id="751263at2"/>
<name>A0A1H1MAA5_MUCMA</name>
<sequence length="253" mass="30322">MSLTYFKPRDRFDFSKDTLDIGNPLQWDRSQFLKHLFKRVFAIPEDRVKEFYPRHLAYYLSHHPTGTEEIFFKYFWSLIERQLKVLLNKDVYDKNHLRNEREIARLQKFTELLISLDRWNFHKSNDAVIAQQDSEIYGLRQEIIQLKADLKKATALETEGYINIPDGYRNTVLNLHLQMQELKTPEGKELMFSQTQSVWTKMICKYFREGDKEINHETIRRYFPSDKREPGDKHADIPAKSKLFTINPSKKRS</sequence>
<accession>A0A1H1MAA5</accession>
<dbReference type="STRING" id="652787.SAMN05216490_0032"/>
<feature type="compositionally biased region" description="Polar residues" evidence="1">
    <location>
        <begin position="244"/>
        <end position="253"/>
    </location>
</feature>